<keyword evidence="13" id="KW-1185">Reference proteome</keyword>
<accession>A0ABT2MR35</accession>
<comment type="caution">
    <text evidence="12">The sequence shown here is derived from an EMBL/GenBank/DDBJ whole genome shotgun (WGS) entry which is preliminary data.</text>
</comment>
<evidence type="ECO:0000259" key="11">
    <source>
        <dbReference type="SMART" id="SM00756"/>
    </source>
</evidence>
<dbReference type="InterPro" id="IPR036249">
    <property type="entry name" value="Thioredoxin-like_sf"/>
</dbReference>
<evidence type="ECO:0000256" key="7">
    <source>
        <dbReference type="ARBA" id="ARBA00023136"/>
    </source>
</evidence>
<dbReference type="Gene3D" id="3.40.30.10">
    <property type="entry name" value="Glutaredoxin"/>
    <property type="match status" value="1"/>
</dbReference>
<feature type="transmembrane region" description="Helical" evidence="10">
    <location>
        <begin position="129"/>
        <end position="150"/>
    </location>
</feature>
<protein>
    <submittedName>
        <fullName evidence="12">Vitamin K epoxide reductase family protein</fullName>
    </submittedName>
</protein>
<reference evidence="12 13" key="1">
    <citation type="journal article" date="2022" name="Front. Microbiol.">
        <title>High genomic differentiation and limited gene flow indicate recent cryptic speciation within the genus Laspinema (cyanobacteria).</title>
        <authorList>
            <person name="Stanojkovic A."/>
            <person name="Skoupy S."/>
            <person name="Skaloud P."/>
            <person name="Dvorak P."/>
        </authorList>
    </citation>
    <scope>NUCLEOTIDE SEQUENCE [LARGE SCALE GENOMIC DNA]</scope>
    <source>
        <strain evidence="12 13">D2a</strain>
    </source>
</reference>
<evidence type="ECO:0000256" key="1">
    <source>
        <dbReference type="ARBA" id="ARBA00004141"/>
    </source>
</evidence>
<dbReference type="PANTHER" id="PTHR34573">
    <property type="entry name" value="VKC DOMAIN-CONTAINING PROTEIN"/>
    <property type="match status" value="1"/>
</dbReference>
<evidence type="ECO:0000256" key="9">
    <source>
        <dbReference type="ARBA" id="ARBA00023284"/>
    </source>
</evidence>
<evidence type="ECO:0000256" key="6">
    <source>
        <dbReference type="ARBA" id="ARBA00023002"/>
    </source>
</evidence>
<dbReference type="CDD" id="cd12916">
    <property type="entry name" value="VKOR_1"/>
    <property type="match status" value="1"/>
</dbReference>
<comment type="subcellular location">
    <subcellularLocation>
        <location evidence="1">Membrane</location>
        <topology evidence="1">Multi-pass membrane protein</topology>
    </subcellularLocation>
</comment>
<dbReference type="Pfam" id="PF07884">
    <property type="entry name" value="VKOR"/>
    <property type="match status" value="1"/>
</dbReference>
<dbReference type="InterPro" id="IPR012932">
    <property type="entry name" value="VKOR"/>
</dbReference>
<evidence type="ECO:0000256" key="5">
    <source>
        <dbReference type="ARBA" id="ARBA00022989"/>
    </source>
</evidence>
<evidence type="ECO:0000256" key="4">
    <source>
        <dbReference type="ARBA" id="ARBA00022719"/>
    </source>
</evidence>
<keyword evidence="4" id="KW-0874">Quinone</keyword>
<evidence type="ECO:0000313" key="13">
    <source>
        <dbReference type="Proteomes" id="UP001525890"/>
    </source>
</evidence>
<gene>
    <name evidence="12" type="ORF">NG799_12685</name>
</gene>
<organism evidence="12 13">
    <name type="scientific">Laspinema palackyanum D2a</name>
    <dbReference type="NCBI Taxonomy" id="2953684"/>
    <lineage>
        <taxon>Bacteria</taxon>
        <taxon>Bacillati</taxon>
        <taxon>Cyanobacteriota</taxon>
        <taxon>Cyanophyceae</taxon>
        <taxon>Oscillatoriophycideae</taxon>
        <taxon>Oscillatoriales</taxon>
        <taxon>Laspinemataceae</taxon>
        <taxon>Laspinema</taxon>
        <taxon>Laspinema palackyanum</taxon>
    </lineage>
</organism>
<dbReference type="InterPro" id="IPR044698">
    <property type="entry name" value="VKOR/LTO1"/>
</dbReference>
<keyword evidence="6" id="KW-0560">Oxidoreductase</keyword>
<sequence length="322" mass="35240">MRRRRSTPWIYRWSRYIIGAIAVLGALETAFLTVVEFTGSAAAVCPTTGCQIVLESEYAKIFGLPLTLFGFLGYTTMAILAFAPLLVKEETQKDLKSQVDNTTWLLMFAIASSMVVFSLYLTYVMFFTLQAVCPYCLVSAVFSALLFVLTIIGRDWPDRGQLFFIGIIVGMITLIGALGVYASVNNPGTTVSADNSIVQRPAGRPPSNAGWPISTSSGEAEIALAQHLTAVGAKNYSAYWCPFCHEQKELFGKQAMSEIDYVECDPAGKNPRPQLCREAQIQGYPTWIINGEQYSGVRSLPELAELSGYQGPTNFKNVSPGS</sequence>
<feature type="transmembrane region" description="Helical" evidence="10">
    <location>
        <begin position="16"/>
        <end position="35"/>
    </location>
</feature>
<name>A0ABT2MR35_9CYAN</name>
<evidence type="ECO:0000256" key="10">
    <source>
        <dbReference type="SAM" id="Phobius"/>
    </source>
</evidence>
<evidence type="ECO:0000256" key="3">
    <source>
        <dbReference type="ARBA" id="ARBA00022692"/>
    </source>
</evidence>
<evidence type="ECO:0000256" key="2">
    <source>
        <dbReference type="ARBA" id="ARBA00006214"/>
    </source>
</evidence>
<dbReference type="Gene3D" id="1.20.1440.130">
    <property type="entry name" value="VKOR domain"/>
    <property type="match status" value="1"/>
</dbReference>
<dbReference type="SMART" id="SM00756">
    <property type="entry name" value="VKc"/>
    <property type="match status" value="1"/>
</dbReference>
<dbReference type="SUPFAM" id="SSF52833">
    <property type="entry name" value="Thioredoxin-like"/>
    <property type="match status" value="1"/>
</dbReference>
<keyword evidence="9" id="KW-0676">Redox-active center</keyword>
<feature type="transmembrane region" description="Helical" evidence="10">
    <location>
        <begin position="162"/>
        <end position="182"/>
    </location>
</feature>
<dbReference type="PANTHER" id="PTHR34573:SF1">
    <property type="entry name" value="VITAMIN K EPOXIDE REDUCTASE DOMAIN-CONTAINING PROTEIN"/>
    <property type="match status" value="1"/>
</dbReference>
<dbReference type="RefSeq" id="WP_368006790.1">
    <property type="nucleotide sequence ID" value="NZ_JAMXFF010000017.1"/>
</dbReference>
<keyword evidence="8" id="KW-1015">Disulfide bond</keyword>
<feature type="transmembrane region" description="Helical" evidence="10">
    <location>
        <begin position="104"/>
        <end position="123"/>
    </location>
</feature>
<keyword evidence="5 10" id="KW-1133">Transmembrane helix</keyword>
<dbReference type="Proteomes" id="UP001525890">
    <property type="component" value="Unassembled WGS sequence"/>
</dbReference>
<evidence type="ECO:0000313" key="12">
    <source>
        <dbReference type="EMBL" id="MCT7967193.1"/>
    </source>
</evidence>
<dbReference type="EMBL" id="JAMXFF010000017">
    <property type="protein sequence ID" value="MCT7967193.1"/>
    <property type="molecule type" value="Genomic_DNA"/>
</dbReference>
<dbReference type="InterPro" id="IPR038354">
    <property type="entry name" value="VKOR_sf"/>
</dbReference>
<feature type="transmembrane region" description="Helical" evidence="10">
    <location>
        <begin position="61"/>
        <end position="83"/>
    </location>
</feature>
<keyword evidence="3 10" id="KW-0812">Transmembrane</keyword>
<proteinExistence type="inferred from homology"/>
<feature type="domain" description="Vitamin K epoxide reductase" evidence="11">
    <location>
        <begin position="11"/>
        <end position="154"/>
    </location>
</feature>
<evidence type="ECO:0000256" key="8">
    <source>
        <dbReference type="ARBA" id="ARBA00023157"/>
    </source>
</evidence>
<keyword evidence="7 10" id="KW-0472">Membrane</keyword>
<comment type="similarity">
    <text evidence="2">Belongs to the VKOR family.</text>
</comment>